<dbReference type="EMBL" id="CAKOGP040000335">
    <property type="protein sequence ID" value="CAJ1934316.1"/>
    <property type="molecule type" value="Genomic_DNA"/>
</dbReference>
<evidence type="ECO:0000313" key="3">
    <source>
        <dbReference type="EMBL" id="CAJ1934316.1"/>
    </source>
</evidence>
<name>A0AAD2CHD7_9STRA</name>
<dbReference type="Pfam" id="PF13423">
    <property type="entry name" value="UCH_1"/>
    <property type="match status" value="1"/>
</dbReference>
<dbReference type="InterPro" id="IPR001680">
    <property type="entry name" value="WD40_rpt"/>
</dbReference>
<dbReference type="InterPro" id="IPR015943">
    <property type="entry name" value="WD40/YVTN_repeat-like_dom_sf"/>
</dbReference>
<dbReference type="Pfam" id="PF00929">
    <property type="entry name" value="RNase_T"/>
    <property type="match status" value="1"/>
</dbReference>
<dbReference type="InterPro" id="IPR013520">
    <property type="entry name" value="Ribonucl_H"/>
</dbReference>
<dbReference type="InterPro" id="IPR028881">
    <property type="entry name" value="PAN2_UCH_dom"/>
</dbReference>
<dbReference type="Gene3D" id="2.130.10.10">
    <property type="entry name" value="YVTN repeat-like/Quinoprotein amine dehydrogenase"/>
    <property type="match status" value="1"/>
</dbReference>
<dbReference type="InterPro" id="IPR050785">
    <property type="entry name" value="PAN2-PAN3_catalytic_subunit"/>
</dbReference>
<dbReference type="Gene3D" id="3.90.70.10">
    <property type="entry name" value="Cysteine proteinases"/>
    <property type="match status" value="1"/>
</dbReference>
<keyword evidence="4" id="KW-1185">Reference proteome</keyword>
<reference evidence="3" key="1">
    <citation type="submission" date="2023-08" db="EMBL/GenBank/DDBJ databases">
        <authorList>
            <person name="Audoor S."/>
            <person name="Bilcke G."/>
        </authorList>
    </citation>
    <scope>NUCLEOTIDE SEQUENCE</scope>
</reference>
<evidence type="ECO:0000313" key="4">
    <source>
        <dbReference type="Proteomes" id="UP001295423"/>
    </source>
</evidence>
<dbReference type="GO" id="GO:0031251">
    <property type="term" value="C:PAN complex"/>
    <property type="evidence" value="ECO:0007669"/>
    <property type="project" value="TreeGrafter"/>
</dbReference>
<dbReference type="SUPFAM" id="SSF53098">
    <property type="entry name" value="Ribonuclease H-like"/>
    <property type="match status" value="1"/>
</dbReference>
<gene>
    <name evidence="3" type="ORF">CYCCA115_LOCUS3695</name>
</gene>
<dbReference type="GO" id="GO:0000289">
    <property type="term" value="P:nuclear-transcribed mRNA poly(A) tail shortening"/>
    <property type="evidence" value="ECO:0007669"/>
    <property type="project" value="TreeGrafter"/>
</dbReference>
<dbReference type="InterPro" id="IPR012337">
    <property type="entry name" value="RNaseH-like_sf"/>
</dbReference>
<dbReference type="Gene3D" id="3.30.420.10">
    <property type="entry name" value="Ribonuclease H-like superfamily/Ribonuclease H"/>
    <property type="match status" value="1"/>
</dbReference>
<dbReference type="SMART" id="SM00320">
    <property type="entry name" value="WD40"/>
    <property type="match status" value="2"/>
</dbReference>
<dbReference type="PANTHER" id="PTHR15728:SF0">
    <property type="entry name" value="PAN2-PAN3 DEADENYLATION COMPLEX CATALYTIC SUBUNIT PAN2"/>
    <property type="match status" value="1"/>
</dbReference>
<protein>
    <recommendedName>
        <fullName evidence="2">Exonuclease domain-containing protein</fullName>
    </recommendedName>
</protein>
<dbReference type="SMART" id="SM00479">
    <property type="entry name" value="EXOIII"/>
    <property type="match status" value="1"/>
</dbReference>
<comment type="caution">
    <text evidence="3">The sequence shown here is derived from an EMBL/GenBank/DDBJ whole genome shotgun (WGS) entry which is preliminary data.</text>
</comment>
<dbReference type="GO" id="GO:0003676">
    <property type="term" value="F:nucleic acid binding"/>
    <property type="evidence" value="ECO:0007669"/>
    <property type="project" value="InterPro"/>
</dbReference>
<evidence type="ECO:0000256" key="1">
    <source>
        <dbReference type="SAM" id="MobiDB-lite"/>
    </source>
</evidence>
<dbReference type="GO" id="GO:0004535">
    <property type="term" value="F:poly(A)-specific ribonuclease activity"/>
    <property type="evidence" value="ECO:0007669"/>
    <property type="project" value="TreeGrafter"/>
</dbReference>
<evidence type="ECO:0000259" key="2">
    <source>
        <dbReference type="SMART" id="SM00479"/>
    </source>
</evidence>
<sequence length="1425" mass="157348">MSSYSNQNSGYGPSGQGYFDGSAGYYAPETSQMYAGQGQVYPQDVGGGMYEDMNADSQYYPQYGQSGWNQQADQGYQNWATPETTTRGSYGYRSEFTPQVFGFPVTSLTFDASYDAMYVASATQSMTTTRWKAHRASVLAVHNISDGMCYSCVAGHPEAPSSTRSRVYECMYGINKTVPMVPGRQHIPPHAYRPPYGGSSVETMAASGGKQGHIGITDMLSLNEHAATISPSAVRIHSYGGLQVHDHDISGMLAGTIHPHSGQATHISVGGTNCGDKYSHHDIFCMDIWQGLRVVNSAAFKNKMHSMQPSITAMATSQERGAIIAGCADGKLRIMDGSLREIATVKSHVGGVSSMSVSPDGMLIATTGYSSRVAANKETSILYGFPDTRVYVYDMRYLGRGGTPHMFAGVGSCPRHVSFIPDVESMASNRMLVASGQAGGGLQILVPFQEPDDKSTSFFAAQLAQGESISAMEASEDQLALGTSDGRVLMYKLAGYKAKTKLRATSAAFVPAPPRPKAKKALDMTKLYEQPVTALPIDPTILCRNADPGRRNGNDEQTKSVFSTYVLQSIPKVSPTGFSLENSVASFGSIAGKPILYPAKRTVSESFLKEAASGEGDFLLTIPTSKLDLDIMENHASQPKRRNPKKVPQPPKLNPNKLLHCPKLSSLCYEDGLNGRRRRKGSTGDGKNEIPARYRRQVRPNFKTAGVFDPADYNDTGLFPAWDYPSTMPNAFASPVLLLLYFVPEIRSAVLNAQVPEKSWSSTAFENALSPELGFLFHQIESLYSCALSHPSKPNSNQLRPKLRTWVPSNFLTAMAGMPEAEQLQVLDGSPAAVDPPRRPEAFYRFIAYQLDKELSRNSEKKLMDSLHGLDFMSVNQFVSESTLSSQSTTRVLTVDFAYGCFTRDAEKKTDIHFTTVLKHSLSRETRLRAWNKKSKAYETIVQRKIATSLPEILTLSGACAGRKEEDGLWIWRTDDGGNPWVPEIVEIELLEDGNVTVSEMRMKEDGEIEKVRSTDKSSALPEAVSKLVSEVSSKQKLRYRLDAVLSFVSDEGAGDFEDSEHPGHHILHARINQDHKKRALLCQKLEIAKVMDSMDRSKLVLSSCITPDTLQKRSEAIETKLSCLSENENDWILFNGFSATKTIGDDARAFHVPFKEPCLVVFRAMADSDDKEDNEMQEKAVSISPDVMNARSLSSATSVKKQEAFDPATVSPGMLIAFDAEFVSVQEEEAALTDSGSKVILRETRHAIARISVIDCKSRGTILDDHVLPRERVEDYLTRFSGIVAEDLDPTKSPHNLISTRCAYLKLRYLMEQGCIFLGHGLRKDFANVNLVVPPNQVIDTVEIFHQPGRRYISLRFLVNYVLKRDMQQDVHDSVEDALAAFELYEIALEWKKDNVFDKKLQEIYTYGSQTDWKLGIKTKDKGF</sequence>
<dbReference type="GO" id="GO:0000932">
    <property type="term" value="C:P-body"/>
    <property type="evidence" value="ECO:0007669"/>
    <property type="project" value="TreeGrafter"/>
</dbReference>
<dbReference type="InterPro" id="IPR036322">
    <property type="entry name" value="WD40_repeat_dom_sf"/>
</dbReference>
<accession>A0AAD2CHD7</accession>
<organism evidence="3 4">
    <name type="scientific">Cylindrotheca closterium</name>
    <dbReference type="NCBI Taxonomy" id="2856"/>
    <lineage>
        <taxon>Eukaryota</taxon>
        <taxon>Sar</taxon>
        <taxon>Stramenopiles</taxon>
        <taxon>Ochrophyta</taxon>
        <taxon>Bacillariophyta</taxon>
        <taxon>Bacillariophyceae</taxon>
        <taxon>Bacillariophycidae</taxon>
        <taxon>Bacillariales</taxon>
        <taxon>Bacillariaceae</taxon>
        <taxon>Cylindrotheca</taxon>
    </lineage>
</organism>
<dbReference type="Proteomes" id="UP001295423">
    <property type="component" value="Unassembled WGS sequence"/>
</dbReference>
<feature type="region of interest" description="Disordered" evidence="1">
    <location>
        <begin position="635"/>
        <end position="655"/>
    </location>
</feature>
<dbReference type="SUPFAM" id="SSF50978">
    <property type="entry name" value="WD40 repeat-like"/>
    <property type="match status" value="1"/>
</dbReference>
<dbReference type="InterPro" id="IPR036397">
    <property type="entry name" value="RNaseH_sf"/>
</dbReference>
<feature type="domain" description="Exonuclease" evidence="2">
    <location>
        <begin position="1215"/>
        <end position="1395"/>
    </location>
</feature>
<dbReference type="PANTHER" id="PTHR15728">
    <property type="entry name" value="DEADENYLATION COMPLEX CATALYTIC SUBUNIT PAN2"/>
    <property type="match status" value="1"/>
</dbReference>
<proteinExistence type="predicted"/>